<feature type="domain" description="HTH lacI-type" evidence="4">
    <location>
        <begin position="3"/>
        <end position="47"/>
    </location>
</feature>
<dbReference type="AlphaFoldDB" id="A0A1G5CDC8"/>
<dbReference type="CDD" id="cd01392">
    <property type="entry name" value="HTH_LacI"/>
    <property type="match status" value="1"/>
</dbReference>
<sequence>MNSIKDVAKLASTSITTVSRVINNNGYVKEETRQRVLEAVRELEYKPLERTDLEKETKAIGLIVPNIENPFFGKVAKYIGKAANQYNYNILLFNIDISENLKDDFLLDLMEKRVDGLIYASSQRCLEAINKAKEKNIPFVLLDREVKNEKISTVFIDNNYGAFLATEHLIKLGHRNIAYIGGPIDMEVSNKRKEGYMKALNEYGINIDKSLVAYGNYKMQSGYDCMNKLYIDNKGITGVIAANDLMAIGALNYLNRSGVKVPDEIAIVGFDNIEMSESIIPSLTTIEYPIERMSERVIDLILKQIKDKNTNVEMVTLYPKLLVRESSNYSRTVELENQF</sequence>
<keyword evidence="2" id="KW-0238">DNA-binding</keyword>
<evidence type="ECO:0000313" key="6">
    <source>
        <dbReference type="Proteomes" id="UP000198636"/>
    </source>
</evidence>
<dbReference type="OrthoDB" id="369222at2"/>
<proteinExistence type="predicted"/>
<evidence type="ECO:0000259" key="4">
    <source>
        <dbReference type="PROSITE" id="PS50932"/>
    </source>
</evidence>
<evidence type="ECO:0000256" key="1">
    <source>
        <dbReference type="ARBA" id="ARBA00023015"/>
    </source>
</evidence>
<evidence type="ECO:0000256" key="3">
    <source>
        <dbReference type="ARBA" id="ARBA00023163"/>
    </source>
</evidence>
<dbReference type="CDD" id="cd06267">
    <property type="entry name" value="PBP1_LacI_sugar_binding-like"/>
    <property type="match status" value="1"/>
</dbReference>
<dbReference type="PANTHER" id="PTHR30146">
    <property type="entry name" value="LACI-RELATED TRANSCRIPTIONAL REPRESSOR"/>
    <property type="match status" value="1"/>
</dbReference>
<dbReference type="EMBL" id="FMUS01000003">
    <property type="protein sequence ID" value="SCY00347.1"/>
    <property type="molecule type" value="Genomic_DNA"/>
</dbReference>
<dbReference type="GO" id="GO:0003700">
    <property type="term" value="F:DNA-binding transcription factor activity"/>
    <property type="evidence" value="ECO:0007669"/>
    <property type="project" value="TreeGrafter"/>
</dbReference>
<keyword evidence="3" id="KW-0804">Transcription</keyword>
<accession>A0A1G5CDC8</accession>
<dbReference type="SMART" id="SM00354">
    <property type="entry name" value="HTH_LACI"/>
    <property type="match status" value="1"/>
</dbReference>
<dbReference type="STRING" id="1120976.SAMN03080606_00625"/>
<dbReference type="RefSeq" id="WP_091539847.1">
    <property type="nucleotide sequence ID" value="NZ_FMUS01000003.1"/>
</dbReference>
<evidence type="ECO:0000313" key="5">
    <source>
        <dbReference type="EMBL" id="SCY00347.1"/>
    </source>
</evidence>
<reference evidence="5 6" key="1">
    <citation type="submission" date="2016-10" db="EMBL/GenBank/DDBJ databases">
        <authorList>
            <person name="de Groot N.N."/>
        </authorList>
    </citation>
    <scope>NUCLEOTIDE SEQUENCE [LARGE SCALE GENOMIC DNA]</scope>
    <source>
        <strain evidence="5 6">DSM 18978</strain>
    </source>
</reference>
<dbReference type="InterPro" id="IPR001761">
    <property type="entry name" value="Peripla_BP/Lac1_sug-bd_dom"/>
</dbReference>
<name>A0A1G5CDC8_9FIRM</name>
<gene>
    <name evidence="5" type="ORF">SAMN03080606_00625</name>
</gene>
<dbReference type="SUPFAM" id="SSF47413">
    <property type="entry name" value="lambda repressor-like DNA-binding domains"/>
    <property type="match status" value="1"/>
</dbReference>
<dbReference type="Pfam" id="PF00532">
    <property type="entry name" value="Peripla_BP_1"/>
    <property type="match status" value="1"/>
</dbReference>
<dbReference type="GO" id="GO:0000976">
    <property type="term" value="F:transcription cis-regulatory region binding"/>
    <property type="evidence" value="ECO:0007669"/>
    <property type="project" value="TreeGrafter"/>
</dbReference>
<dbReference type="InterPro" id="IPR028082">
    <property type="entry name" value="Peripla_BP_I"/>
</dbReference>
<organism evidence="5 6">
    <name type="scientific">Alkaliphilus peptidifermentans DSM 18978</name>
    <dbReference type="NCBI Taxonomy" id="1120976"/>
    <lineage>
        <taxon>Bacteria</taxon>
        <taxon>Bacillati</taxon>
        <taxon>Bacillota</taxon>
        <taxon>Clostridia</taxon>
        <taxon>Peptostreptococcales</taxon>
        <taxon>Natronincolaceae</taxon>
        <taxon>Alkaliphilus</taxon>
    </lineage>
</organism>
<dbReference type="SUPFAM" id="SSF53822">
    <property type="entry name" value="Periplasmic binding protein-like I"/>
    <property type="match status" value="1"/>
</dbReference>
<dbReference type="InterPro" id="IPR010982">
    <property type="entry name" value="Lambda_DNA-bd_dom_sf"/>
</dbReference>
<dbReference type="PROSITE" id="PS50932">
    <property type="entry name" value="HTH_LACI_2"/>
    <property type="match status" value="1"/>
</dbReference>
<dbReference type="Pfam" id="PF00356">
    <property type="entry name" value="LacI"/>
    <property type="match status" value="1"/>
</dbReference>
<evidence type="ECO:0000256" key="2">
    <source>
        <dbReference type="ARBA" id="ARBA00023125"/>
    </source>
</evidence>
<dbReference type="PANTHER" id="PTHR30146:SF109">
    <property type="entry name" value="HTH-TYPE TRANSCRIPTIONAL REGULATOR GALS"/>
    <property type="match status" value="1"/>
</dbReference>
<dbReference type="Gene3D" id="1.10.260.40">
    <property type="entry name" value="lambda repressor-like DNA-binding domains"/>
    <property type="match status" value="1"/>
</dbReference>
<dbReference type="Proteomes" id="UP000198636">
    <property type="component" value="Unassembled WGS sequence"/>
</dbReference>
<protein>
    <submittedName>
        <fullName evidence="5">Transcriptional regulator, LacI family</fullName>
    </submittedName>
</protein>
<keyword evidence="6" id="KW-1185">Reference proteome</keyword>
<dbReference type="InterPro" id="IPR000843">
    <property type="entry name" value="HTH_LacI"/>
</dbReference>
<keyword evidence="1" id="KW-0805">Transcription regulation</keyword>
<dbReference type="Gene3D" id="3.40.50.2300">
    <property type="match status" value="2"/>
</dbReference>